<evidence type="ECO:0000256" key="4">
    <source>
        <dbReference type="ARBA" id="ARBA00022777"/>
    </source>
</evidence>
<evidence type="ECO:0000313" key="9">
    <source>
        <dbReference type="Proteomes" id="UP000199052"/>
    </source>
</evidence>
<dbReference type="PANTHER" id="PTHR43095:SF5">
    <property type="entry name" value="XYLULOSE KINASE"/>
    <property type="match status" value="1"/>
</dbReference>
<dbReference type="Proteomes" id="UP000533017">
    <property type="component" value="Unassembled WGS sequence"/>
</dbReference>
<evidence type="ECO:0000313" key="7">
    <source>
        <dbReference type="EMBL" id="NYH81965.1"/>
    </source>
</evidence>
<dbReference type="GO" id="GO:0004856">
    <property type="term" value="F:D-xylulokinase activity"/>
    <property type="evidence" value="ECO:0007669"/>
    <property type="project" value="UniProtKB-EC"/>
</dbReference>
<keyword evidence="4 8" id="KW-0418">Kinase</keyword>
<dbReference type="EMBL" id="JACBZA010000001">
    <property type="protein sequence ID" value="NYH81965.1"/>
    <property type="molecule type" value="Genomic_DNA"/>
</dbReference>
<dbReference type="InterPro" id="IPR018485">
    <property type="entry name" value="FGGY_C"/>
</dbReference>
<dbReference type="Proteomes" id="UP000199052">
    <property type="component" value="Unassembled WGS sequence"/>
</dbReference>
<name>A0A1I2ZFP7_9ACTN</name>
<dbReference type="InterPro" id="IPR000577">
    <property type="entry name" value="Carb_kinase_FGGY"/>
</dbReference>
<gene>
    <name evidence="7" type="ORF">FHR37_000816</name>
    <name evidence="8" type="ORF">SAMN05421678_11677</name>
</gene>
<keyword evidence="3 7" id="KW-0808">Transferase</keyword>
<dbReference type="InterPro" id="IPR050406">
    <property type="entry name" value="FGGY_Carb_Kinase"/>
</dbReference>
<evidence type="ECO:0000256" key="2">
    <source>
        <dbReference type="ARBA" id="ARBA00022629"/>
    </source>
</evidence>
<comment type="similarity">
    <text evidence="1">Belongs to the FGGY kinase family.</text>
</comment>
<dbReference type="GO" id="GO:0042732">
    <property type="term" value="P:D-xylose metabolic process"/>
    <property type="evidence" value="ECO:0007669"/>
    <property type="project" value="UniProtKB-KW"/>
</dbReference>
<dbReference type="AlphaFoldDB" id="A0A1I2ZFP7"/>
<proteinExistence type="inferred from homology"/>
<keyword evidence="10" id="KW-1185">Reference proteome</keyword>
<evidence type="ECO:0000256" key="3">
    <source>
        <dbReference type="ARBA" id="ARBA00022679"/>
    </source>
</evidence>
<dbReference type="PANTHER" id="PTHR43095">
    <property type="entry name" value="SUGAR KINASE"/>
    <property type="match status" value="1"/>
</dbReference>
<evidence type="ECO:0000256" key="1">
    <source>
        <dbReference type="ARBA" id="ARBA00009156"/>
    </source>
</evidence>
<dbReference type="SUPFAM" id="SSF53067">
    <property type="entry name" value="Actin-like ATPase domain"/>
    <property type="match status" value="2"/>
</dbReference>
<dbReference type="CDD" id="cd07783">
    <property type="entry name" value="ASKHA_NBD_FGGY_SePSK_AtXK1-like"/>
    <property type="match status" value="1"/>
</dbReference>
<dbReference type="STRING" id="504797.SAMN05421678_11677"/>
<dbReference type="RefSeq" id="WP_092887402.1">
    <property type="nucleotide sequence ID" value="NZ_FOOI01000016.1"/>
</dbReference>
<organism evidence="8 9">
    <name type="scientific">Actinopolymorpha cephalotaxi</name>
    <dbReference type="NCBI Taxonomy" id="504797"/>
    <lineage>
        <taxon>Bacteria</taxon>
        <taxon>Bacillati</taxon>
        <taxon>Actinomycetota</taxon>
        <taxon>Actinomycetes</taxon>
        <taxon>Propionibacteriales</taxon>
        <taxon>Actinopolymorphaceae</taxon>
        <taxon>Actinopolymorpha</taxon>
    </lineage>
</organism>
<dbReference type="InterPro" id="IPR043129">
    <property type="entry name" value="ATPase_NBD"/>
</dbReference>
<accession>A0A1I2ZFP7</accession>
<dbReference type="Pfam" id="PF00370">
    <property type="entry name" value="FGGY_N"/>
    <property type="match status" value="1"/>
</dbReference>
<keyword evidence="2" id="KW-0859">Xylose metabolism</keyword>
<reference evidence="7 10" key="2">
    <citation type="submission" date="2020-07" db="EMBL/GenBank/DDBJ databases">
        <title>Sequencing the genomes of 1000 actinobacteria strains.</title>
        <authorList>
            <person name="Klenk H.-P."/>
        </authorList>
    </citation>
    <scope>NUCLEOTIDE SEQUENCE [LARGE SCALE GENOMIC DNA]</scope>
    <source>
        <strain evidence="7 10">DSM 45117</strain>
    </source>
</reference>
<evidence type="ECO:0000259" key="5">
    <source>
        <dbReference type="Pfam" id="PF00370"/>
    </source>
</evidence>
<feature type="domain" description="Carbohydrate kinase FGGY N-terminal" evidence="5">
    <location>
        <begin position="13"/>
        <end position="253"/>
    </location>
</feature>
<protein>
    <submittedName>
        <fullName evidence="8">Xylulokinase</fullName>
        <ecNumber evidence="7">2.7.1.17</ecNumber>
    </submittedName>
</protein>
<evidence type="ECO:0000313" key="8">
    <source>
        <dbReference type="EMBL" id="SFH36657.1"/>
    </source>
</evidence>
<dbReference type="EC" id="2.7.1.17" evidence="7"/>
<dbReference type="Gene3D" id="3.30.420.40">
    <property type="match status" value="2"/>
</dbReference>
<evidence type="ECO:0000313" key="10">
    <source>
        <dbReference type="Proteomes" id="UP000533017"/>
    </source>
</evidence>
<reference evidence="8 9" key="1">
    <citation type="submission" date="2016-10" db="EMBL/GenBank/DDBJ databases">
        <authorList>
            <person name="de Groot N.N."/>
        </authorList>
    </citation>
    <scope>NUCLEOTIDE SEQUENCE [LARGE SCALE GENOMIC DNA]</scope>
    <source>
        <strain evidence="8 9">CPCC 202808</strain>
    </source>
</reference>
<dbReference type="InterPro" id="IPR018484">
    <property type="entry name" value="FGGY_N"/>
</dbReference>
<dbReference type="Pfam" id="PF02782">
    <property type="entry name" value="FGGY_C"/>
    <property type="match status" value="1"/>
</dbReference>
<dbReference type="OrthoDB" id="9805576at2"/>
<sequence length="493" mass="51114">MTDHGGGTAREPVWLGVDLGTQGVRVLAATAAGTVVAKATAPLHSTRDGVRHEQDPQEWWSAFVRAAGEVTGRVAGRPVEGLAVCSTSGTVLFVEDVPGDPARPVTPALMYDDGRAGDQAARLAADPAPGWAAAGARPQASWGLAKALWLLAEYDVPESARLAHQVDVVTARLAGSAVATDWSHALKSGVDLVRTDWPYDVLDRHGLPAKRLPPVVAPGAPIGEVGTRAAELTGIPAGTPILAGLTDGCAAQVASGALAPGAWNFVLGTTLVLKGTTTEPVHDPSGAVYSHRSPDGGWWPGGASSAGAGVLAREFPDADLEALDAAAEAFDPASTLAYPLVGKGERFPFVRPDATGFLTGSPSSRSGPEESYAAYLQGVVFVERLCLAHVQRLGAPVGPVVTLTGGGAGSAYWPRLHADILDREIVVPEVTDGAFGMAVVAASPAHGSLAGAAAAMVRERVRHAPRRQAVERFDEAYGRWLDELTSRGWVQRQ</sequence>
<evidence type="ECO:0000259" key="6">
    <source>
        <dbReference type="Pfam" id="PF02782"/>
    </source>
</evidence>
<dbReference type="EMBL" id="FOOI01000016">
    <property type="protein sequence ID" value="SFH36657.1"/>
    <property type="molecule type" value="Genomic_DNA"/>
</dbReference>
<feature type="domain" description="Carbohydrate kinase FGGY C-terminal" evidence="6">
    <location>
        <begin position="265"/>
        <end position="442"/>
    </location>
</feature>
<keyword evidence="2" id="KW-0119">Carbohydrate metabolism</keyword>
<dbReference type="PIRSF" id="PIRSF000538">
    <property type="entry name" value="GlpK"/>
    <property type="match status" value="1"/>
</dbReference>